<dbReference type="AlphaFoldDB" id="A0ABD3P3W5"/>
<gene>
    <name evidence="2" type="ORF">ACHAW5_000694</name>
</gene>
<evidence type="ECO:0000256" key="1">
    <source>
        <dbReference type="SAM" id="MobiDB-lite"/>
    </source>
</evidence>
<comment type="caution">
    <text evidence="2">The sequence shown here is derived from an EMBL/GenBank/DDBJ whole genome shotgun (WGS) entry which is preliminary data.</text>
</comment>
<name>A0ABD3P3W5_9STRA</name>
<keyword evidence="3" id="KW-1185">Reference proteome</keyword>
<dbReference type="Proteomes" id="UP001530315">
    <property type="component" value="Unassembled WGS sequence"/>
</dbReference>
<proteinExistence type="predicted"/>
<sequence>MTSIASSSSRRRQDFLAGGGSILDDYDESLGPGAEGGGRQRRYRPSHPASRAAYGAMLGLISGKRYLGDQHPSILESAIEEILSVLKDGGMTDPNRKEDISRLLTGRGAGEEWTRRPDVRAFAALGKAMDDYDRDRGVAER</sequence>
<evidence type="ECO:0000313" key="2">
    <source>
        <dbReference type="EMBL" id="KAL3782073.1"/>
    </source>
</evidence>
<feature type="region of interest" description="Disordered" evidence="1">
    <location>
        <begin position="1"/>
        <end position="48"/>
    </location>
</feature>
<reference evidence="2 3" key="1">
    <citation type="submission" date="2024-10" db="EMBL/GenBank/DDBJ databases">
        <title>Updated reference genomes for cyclostephanoid diatoms.</title>
        <authorList>
            <person name="Roberts W.R."/>
            <person name="Alverson A.J."/>
        </authorList>
    </citation>
    <scope>NUCLEOTIDE SEQUENCE [LARGE SCALE GENOMIC DNA]</scope>
    <source>
        <strain evidence="2 3">AJA276-08</strain>
    </source>
</reference>
<protein>
    <submittedName>
        <fullName evidence="2">Uncharacterized protein</fullName>
    </submittedName>
</protein>
<accession>A0ABD3P3W5</accession>
<organism evidence="2 3">
    <name type="scientific">Stephanodiscus triporus</name>
    <dbReference type="NCBI Taxonomy" id="2934178"/>
    <lineage>
        <taxon>Eukaryota</taxon>
        <taxon>Sar</taxon>
        <taxon>Stramenopiles</taxon>
        <taxon>Ochrophyta</taxon>
        <taxon>Bacillariophyta</taxon>
        <taxon>Coscinodiscophyceae</taxon>
        <taxon>Thalassiosirophycidae</taxon>
        <taxon>Stephanodiscales</taxon>
        <taxon>Stephanodiscaceae</taxon>
        <taxon>Stephanodiscus</taxon>
    </lineage>
</organism>
<evidence type="ECO:0000313" key="3">
    <source>
        <dbReference type="Proteomes" id="UP001530315"/>
    </source>
</evidence>
<dbReference type="EMBL" id="JALLAZ020001036">
    <property type="protein sequence ID" value="KAL3782073.1"/>
    <property type="molecule type" value="Genomic_DNA"/>
</dbReference>